<accession>A0A6J6T976</accession>
<organism evidence="1">
    <name type="scientific">freshwater metagenome</name>
    <dbReference type="NCBI Taxonomy" id="449393"/>
    <lineage>
        <taxon>unclassified sequences</taxon>
        <taxon>metagenomes</taxon>
        <taxon>ecological metagenomes</taxon>
    </lineage>
</organism>
<evidence type="ECO:0000313" key="1">
    <source>
        <dbReference type="EMBL" id="CAB4743443.1"/>
    </source>
</evidence>
<reference evidence="1" key="1">
    <citation type="submission" date="2020-05" db="EMBL/GenBank/DDBJ databases">
        <authorList>
            <person name="Chiriac C."/>
            <person name="Salcher M."/>
            <person name="Ghai R."/>
            <person name="Kavagutti S V."/>
        </authorList>
    </citation>
    <scope>NUCLEOTIDE SEQUENCE</scope>
</reference>
<gene>
    <name evidence="1" type="ORF">UFOPK2786_00905</name>
</gene>
<dbReference type="AlphaFoldDB" id="A0A6J6T976"/>
<dbReference type="EMBL" id="CAEZYW010000126">
    <property type="protein sequence ID" value="CAB4743443.1"/>
    <property type="molecule type" value="Genomic_DNA"/>
</dbReference>
<proteinExistence type="predicted"/>
<name>A0A6J6T976_9ZZZZ</name>
<sequence length="79" mass="8125">MQQNEERVVLDVGAIGVHGVQFAGDVHAKGAGPVVIPGLGAELVAIWCDPGEVLGTALVHRPAIEEVPLPKGPMITPEA</sequence>
<protein>
    <submittedName>
        <fullName evidence="1">Unannotated protein</fullName>
    </submittedName>
</protein>